<dbReference type="RefSeq" id="WP_126727250.1">
    <property type="nucleotide sequence ID" value="NZ_RYZH01000048.1"/>
</dbReference>
<reference evidence="1 2" key="2">
    <citation type="submission" date="2019-01" db="EMBL/GenBank/DDBJ databases">
        <title>Tautonia sociabilis, a novel thermotolerant planctomycete of Isosphaeraceae family, isolated from a 4000 m deep subterranean habitat.</title>
        <authorList>
            <person name="Kovaleva O.L."/>
            <person name="Elcheninov A.G."/>
            <person name="Van Heerden E."/>
            <person name="Toshchakov S.V."/>
            <person name="Novikov A."/>
            <person name="Bonch-Osmolovskaya E.A."/>
            <person name="Kublanov I.V."/>
        </authorList>
    </citation>
    <scope>NUCLEOTIDE SEQUENCE [LARGE SCALE GENOMIC DNA]</scope>
    <source>
        <strain evidence="1 2">GM2012</strain>
    </source>
</reference>
<keyword evidence="2" id="KW-1185">Reference proteome</keyword>
<organism evidence="1 2">
    <name type="scientific">Tautonia sociabilis</name>
    <dbReference type="NCBI Taxonomy" id="2080755"/>
    <lineage>
        <taxon>Bacteria</taxon>
        <taxon>Pseudomonadati</taxon>
        <taxon>Planctomycetota</taxon>
        <taxon>Planctomycetia</taxon>
        <taxon>Isosphaerales</taxon>
        <taxon>Isosphaeraceae</taxon>
        <taxon>Tautonia</taxon>
    </lineage>
</organism>
<dbReference type="Gene3D" id="3.40.50.150">
    <property type="entry name" value="Vaccinia Virus protein VP39"/>
    <property type="match status" value="1"/>
</dbReference>
<proteinExistence type="predicted"/>
<dbReference type="OrthoDB" id="9800801at2"/>
<dbReference type="GO" id="GO:0032259">
    <property type="term" value="P:methylation"/>
    <property type="evidence" value="ECO:0007669"/>
    <property type="project" value="InterPro"/>
</dbReference>
<comment type="caution">
    <text evidence="1">The sequence shown here is derived from an EMBL/GenBank/DDBJ whole genome shotgun (WGS) entry which is preliminary data.</text>
</comment>
<accession>A0A432MF57</accession>
<dbReference type="SUPFAM" id="SSF53335">
    <property type="entry name" value="S-adenosyl-L-methionine-dependent methyltransferases"/>
    <property type="match status" value="2"/>
</dbReference>
<dbReference type="InterPro" id="IPR029063">
    <property type="entry name" value="SAM-dependent_MTases_sf"/>
</dbReference>
<sequence length="638" mass="71898">MAVIERVEWSALDRQVETQQRNRETFSPVVSLFRWWARRPHAVAGSLLDAAIEAFGDDSFVVSDPFSGGGTVAFEAARRGLKVYAQDLYPWPSLGLATCLNRADLHEFHSAKADLIERLDPLRKMYRRCGMASSAEITHVIRVRTAPCLHCRSNMYIFRDPLISVASRRAGEAWAFYGCSACGAASRRHRAVETFSCGSCQTRWRAHGPKVYSQNPQVQCPHCRRDCLLAELLAAEPRWHPVLVLERNVLGGRNTHQLRAVERGDPVADRPPDRFIKKLLCSPIPEGLETGHLLRGGFRRWSDLYTKRQIHVIRTALEEVNRLDVSEPVKTRLRLSVLGACEMPGYLCRWERHHPKAFEAIANHHYSRSTVVVETNLLSPTGRGTIPRRLEAAERGLQWMGADGLPSTVKHAYAGGRRRRLSVGAIVVTGSSERQILKDGVARLVLTDPPYHDDLQYGELARLFHAWMVDAFGIPLPSESREAVPNSRRGTDVIDYERLVAACLAESRRVLAPDGRLILTYHNKDMKAWRALGNAIRTAGFRIVGLATVSAENSADHCKRGKEAFLCDLVIECIPRRRGRPREPRFAICGNLDSPERRNLIAVGRALAERVNQRQAVDMTERYASYLRILGEDRLLIR</sequence>
<dbReference type="EMBL" id="RYZH01000048">
    <property type="protein sequence ID" value="RUL84577.1"/>
    <property type="molecule type" value="Genomic_DNA"/>
</dbReference>
<protein>
    <recommendedName>
        <fullName evidence="3">DUF1156 domain-containing protein</fullName>
    </recommendedName>
</protein>
<dbReference type="GO" id="GO:0008168">
    <property type="term" value="F:methyltransferase activity"/>
    <property type="evidence" value="ECO:0007669"/>
    <property type="project" value="InterPro"/>
</dbReference>
<evidence type="ECO:0000313" key="2">
    <source>
        <dbReference type="Proteomes" id="UP000280296"/>
    </source>
</evidence>
<dbReference type="GO" id="GO:0003676">
    <property type="term" value="F:nucleic acid binding"/>
    <property type="evidence" value="ECO:0007669"/>
    <property type="project" value="InterPro"/>
</dbReference>
<name>A0A432MF57_9BACT</name>
<dbReference type="PROSITE" id="PS00092">
    <property type="entry name" value="N6_MTASE"/>
    <property type="match status" value="1"/>
</dbReference>
<dbReference type="Proteomes" id="UP000280296">
    <property type="component" value="Unassembled WGS sequence"/>
</dbReference>
<dbReference type="AlphaFoldDB" id="A0A432MF57"/>
<gene>
    <name evidence="1" type="ORF">TsocGM_20085</name>
</gene>
<evidence type="ECO:0008006" key="3">
    <source>
        <dbReference type="Google" id="ProtNLM"/>
    </source>
</evidence>
<evidence type="ECO:0000313" key="1">
    <source>
        <dbReference type="EMBL" id="RUL84577.1"/>
    </source>
</evidence>
<reference evidence="1 2" key="1">
    <citation type="submission" date="2018-12" db="EMBL/GenBank/DDBJ databases">
        <authorList>
            <person name="Toschakov S.V."/>
        </authorList>
    </citation>
    <scope>NUCLEOTIDE SEQUENCE [LARGE SCALE GENOMIC DNA]</scope>
    <source>
        <strain evidence="1 2">GM2012</strain>
    </source>
</reference>
<dbReference type="InterPro" id="IPR002052">
    <property type="entry name" value="DNA_methylase_N6_adenine_CS"/>
</dbReference>